<dbReference type="Gene3D" id="2.60.120.650">
    <property type="entry name" value="Cupin"/>
    <property type="match status" value="1"/>
</dbReference>
<proteinExistence type="predicted"/>
<sequence length="297" mass="33145">MPELLVDPDGRFSRNYNRSPFQFPHGLKGDPLFELPSLVELAKRMPDHSDTYWSNGKVDVTDAWGVSRDGRRTLVDTIAGIETNNSLVIIKHTEQDPVYGPVLQKFLGKVVEFAGEQMRSDVAVGEVLILISSPNRITPYHIDGECNYVVQVAGDKTLSVFDQTDPSLVSDDVIERFHAGDWNSAPYDEESQSRATVFALNAGTGVHIPLYAPHWVRNHDNVSVALSVTYELHSVQRASSVHKMNYRLRKLGINPKLPGVSPWRDSIKAALADATLTARDIVMRKQRAPYPLWTPSS</sequence>
<dbReference type="KEGG" id="msl:Msil_1699"/>
<keyword evidence="3" id="KW-1185">Reference proteome</keyword>
<evidence type="ECO:0000313" key="3">
    <source>
        <dbReference type="Proteomes" id="UP000002257"/>
    </source>
</evidence>
<dbReference type="HOGENOM" id="CLU_073266_0_0_5"/>
<dbReference type="PROSITE" id="PS51184">
    <property type="entry name" value="JMJC"/>
    <property type="match status" value="1"/>
</dbReference>
<dbReference type="EMBL" id="CP001280">
    <property type="protein sequence ID" value="ACK50646.1"/>
    <property type="molecule type" value="Genomic_DNA"/>
</dbReference>
<reference evidence="2 3" key="1">
    <citation type="journal article" date="2010" name="J. Bacteriol.">
        <title>Complete genome sequence of the aerobic facultative methanotroph Methylocella silvestris BL2.</title>
        <authorList>
            <person name="Chen Y."/>
            <person name="Crombie A."/>
            <person name="Rahman M.T."/>
            <person name="Dedysh S.N."/>
            <person name="Liesack W."/>
            <person name="Stott M.B."/>
            <person name="Alam M."/>
            <person name="Theisen A.R."/>
            <person name="Murrell J.C."/>
            <person name="Dunfield P.F."/>
        </authorList>
    </citation>
    <scope>NUCLEOTIDE SEQUENCE [LARGE SCALE GENOMIC DNA]</scope>
    <source>
        <strain evidence="3">DSM 15510 / CIP 108128 / LMG 27833 / NCIMB 13906 / BL2</strain>
    </source>
</reference>
<evidence type="ECO:0000259" key="1">
    <source>
        <dbReference type="PROSITE" id="PS51184"/>
    </source>
</evidence>
<dbReference type="AlphaFoldDB" id="B8EKA6"/>
<dbReference type="RefSeq" id="WP_012590716.1">
    <property type="nucleotide sequence ID" value="NC_011666.1"/>
</dbReference>
<dbReference type="InterPro" id="IPR003347">
    <property type="entry name" value="JmjC_dom"/>
</dbReference>
<gene>
    <name evidence="2" type="ordered locus">Msil_1699</name>
</gene>
<dbReference type="SUPFAM" id="SSF51197">
    <property type="entry name" value="Clavaminate synthase-like"/>
    <property type="match status" value="1"/>
</dbReference>
<evidence type="ECO:0000313" key="2">
    <source>
        <dbReference type="EMBL" id="ACK50646.1"/>
    </source>
</evidence>
<protein>
    <submittedName>
        <fullName evidence="2">Transcription factor jumonji JmjC domain protein</fullName>
    </submittedName>
</protein>
<dbReference type="STRING" id="395965.Msil_1699"/>
<dbReference type="Proteomes" id="UP000002257">
    <property type="component" value="Chromosome"/>
</dbReference>
<organism evidence="2 3">
    <name type="scientific">Methylocella silvestris (strain DSM 15510 / CIP 108128 / LMG 27833 / NCIMB 13906 / BL2)</name>
    <dbReference type="NCBI Taxonomy" id="395965"/>
    <lineage>
        <taxon>Bacteria</taxon>
        <taxon>Pseudomonadati</taxon>
        <taxon>Pseudomonadota</taxon>
        <taxon>Alphaproteobacteria</taxon>
        <taxon>Hyphomicrobiales</taxon>
        <taxon>Beijerinckiaceae</taxon>
        <taxon>Methylocella</taxon>
    </lineage>
</organism>
<name>B8EKA6_METSB</name>
<dbReference type="eggNOG" id="COG2850">
    <property type="taxonomic scope" value="Bacteria"/>
</dbReference>
<feature type="domain" description="JmjC" evidence="1">
    <location>
        <begin position="92"/>
        <end position="245"/>
    </location>
</feature>
<accession>B8EKA6</accession>